<feature type="transmembrane region" description="Helical" evidence="14">
    <location>
        <begin position="57"/>
        <end position="76"/>
    </location>
</feature>
<evidence type="ECO:0000256" key="4">
    <source>
        <dbReference type="ARBA" id="ARBA00022448"/>
    </source>
</evidence>
<dbReference type="InterPro" id="IPR019049">
    <property type="entry name" value="Nucleoporin_prot_Ndc1/Nup"/>
</dbReference>
<dbReference type="GO" id="GO:0030674">
    <property type="term" value="F:protein-macromolecule adaptor activity"/>
    <property type="evidence" value="ECO:0007669"/>
    <property type="project" value="TreeGrafter"/>
</dbReference>
<feature type="transmembrane region" description="Helical" evidence="14">
    <location>
        <begin position="261"/>
        <end position="281"/>
    </location>
</feature>
<evidence type="ECO:0000256" key="2">
    <source>
        <dbReference type="ARBA" id="ARBA00004567"/>
    </source>
</evidence>
<evidence type="ECO:0000256" key="10">
    <source>
        <dbReference type="ARBA" id="ARBA00023132"/>
    </source>
</evidence>
<feature type="transmembrane region" description="Helical" evidence="14">
    <location>
        <begin position="210"/>
        <end position="231"/>
    </location>
</feature>
<keyword evidence="12" id="KW-0539">Nucleus</keyword>
<dbReference type="GO" id="GO:0070631">
    <property type="term" value="P:spindle pole body localization"/>
    <property type="evidence" value="ECO:0007669"/>
    <property type="project" value="TreeGrafter"/>
</dbReference>
<keyword evidence="10" id="KW-0906">Nuclear pore complex</keyword>
<evidence type="ECO:0000256" key="8">
    <source>
        <dbReference type="ARBA" id="ARBA00022989"/>
    </source>
</evidence>
<feature type="transmembrane region" description="Helical" evidence="14">
    <location>
        <begin position="157"/>
        <end position="179"/>
    </location>
</feature>
<comment type="similarity">
    <text evidence="3">Belongs to the NDC1 family.</text>
</comment>
<evidence type="ECO:0000313" key="16">
    <source>
        <dbReference type="Proteomes" id="UP000186303"/>
    </source>
</evidence>
<evidence type="ECO:0000256" key="13">
    <source>
        <dbReference type="SAM" id="MobiDB-lite"/>
    </source>
</evidence>
<keyword evidence="16" id="KW-1185">Reference proteome</keyword>
<keyword evidence="5 14" id="KW-0812">Transmembrane</keyword>
<dbReference type="Pfam" id="PF09531">
    <property type="entry name" value="Ndc1_Nup"/>
    <property type="match status" value="1"/>
</dbReference>
<dbReference type="GO" id="GO:0005816">
    <property type="term" value="C:spindle pole body"/>
    <property type="evidence" value="ECO:0007669"/>
    <property type="project" value="TreeGrafter"/>
</dbReference>
<keyword evidence="11 14" id="KW-0472">Membrane</keyword>
<protein>
    <submittedName>
        <fullName evidence="15">Uncharacterized protein</fullName>
    </submittedName>
</protein>
<dbReference type="GO" id="GO:0015031">
    <property type="term" value="P:protein transport"/>
    <property type="evidence" value="ECO:0007669"/>
    <property type="project" value="UniProtKB-KW"/>
</dbReference>
<evidence type="ECO:0000256" key="9">
    <source>
        <dbReference type="ARBA" id="ARBA00023010"/>
    </source>
</evidence>
<evidence type="ECO:0000313" key="15">
    <source>
        <dbReference type="EMBL" id="SHO79300.1"/>
    </source>
</evidence>
<keyword evidence="7" id="KW-0653">Protein transport</keyword>
<evidence type="ECO:0000256" key="5">
    <source>
        <dbReference type="ARBA" id="ARBA00022692"/>
    </source>
</evidence>
<dbReference type="PANTHER" id="PTHR13269:SF6">
    <property type="entry name" value="NUCLEOPORIN NDC1"/>
    <property type="match status" value="1"/>
</dbReference>
<feature type="transmembrane region" description="Helical" evidence="14">
    <location>
        <begin position="32"/>
        <end position="51"/>
    </location>
</feature>
<keyword evidence="4" id="KW-0813">Transport</keyword>
<evidence type="ECO:0000256" key="6">
    <source>
        <dbReference type="ARBA" id="ARBA00022816"/>
    </source>
</evidence>
<feature type="region of interest" description="Disordered" evidence="13">
    <location>
        <begin position="375"/>
        <end position="399"/>
    </location>
</feature>
<keyword evidence="6" id="KW-0509">mRNA transport</keyword>
<proteinExistence type="inferred from homology"/>
<dbReference type="EMBL" id="LT671826">
    <property type="protein sequence ID" value="SHO79300.1"/>
    <property type="molecule type" value="Genomic_DNA"/>
</dbReference>
<comment type="subcellular location">
    <subcellularLocation>
        <location evidence="1">Nucleus membrane</location>
        <topology evidence="1">Multi-pass membrane protein</topology>
    </subcellularLocation>
    <subcellularLocation>
        <location evidence="2">Nucleus</location>
        <location evidence="2">Nuclear pore complex</location>
    </subcellularLocation>
</comment>
<dbReference type="STRING" id="1230383.A0A1M8AA24"/>
<dbReference type="GO" id="GO:0031965">
    <property type="term" value="C:nuclear membrane"/>
    <property type="evidence" value="ECO:0007669"/>
    <property type="project" value="UniProtKB-SubCell"/>
</dbReference>
<dbReference type="OrthoDB" id="67850at2759"/>
<dbReference type="PANTHER" id="PTHR13269">
    <property type="entry name" value="NUCLEOPORIN NDC1"/>
    <property type="match status" value="1"/>
</dbReference>
<evidence type="ECO:0000256" key="14">
    <source>
        <dbReference type="SAM" id="Phobius"/>
    </source>
</evidence>
<dbReference type="GO" id="GO:0051028">
    <property type="term" value="P:mRNA transport"/>
    <property type="evidence" value="ECO:0007669"/>
    <property type="project" value="UniProtKB-KW"/>
</dbReference>
<accession>A0A1M8AA24</accession>
<evidence type="ECO:0000256" key="7">
    <source>
        <dbReference type="ARBA" id="ARBA00022927"/>
    </source>
</evidence>
<dbReference type="Proteomes" id="UP000186303">
    <property type="component" value="Chromosome 6"/>
</dbReference>
<evidence type="ECO:0000256" key="3">
    <source>
        <dbReference type="ARBA" id="ARBA00005760"/>
    </source>
</evidence>
<sequence>MDARTRAPPPGSPAATYRALVKEAMRPRQKRIYVLAWIITYAALVATLAPAAPLRSFVVLSSVAVLATTVVPLLLFRRTHLIRAVPPRTLPCVSRASLVAHLLRADDAWHAVALHAACGALVAMQCAVLQVCLRGWSAPLSPMRYIDAHHAYYVNEAFLSAVSLGTTVGAAYAVAYMLLVPGGRRGVPPFSPTALGTSLRTRCLGALPRHVLRALMLLVAVPLLLLAYSLARDTWWAAVLRVVGVETSVRRFLVPSFRVPYAPGALGLHALPVITFLLVLFEATHTLFDVYWTQPLCAIPPRLNDPLTALLGGLHDPHPFFSAHALAELAHWAQSEPARRHALFEDVQQQHGRPMAFSSVATACRRALDALAPAEPAAPAAPPQPRPAPPRPAAAPTRASVWHRLAAPAEAGAAPAAPPTAPTPAALSRASALWRTLGYVVSSLWARMPSEAQHVLFPQTLYSALVAPAPALWLDAHLLDDRARACWAAQVLQHLVLASLAEDKYGSVQPHVPALVPALAQAHERLMAVRRRAEDMAVEADTHLVREAQLVRRALAAAGADANAATFPPSLAPFQHEMQRAWEAYACVDYEVSTALRRIVQAMAPYHT</sequence>
<keyword evidence="8 14" id="KW-1133">Transmembrane helix</keyword>
<feature type="compositionally biased region" description="Pro residues" evidence="13">
    <location>
        <begin position="379"/>
        <end position="393"/>
    </location>
</feature>
<dbReference type="OMA" id="HTLFDVY"/>
<gene>
    <name evidence="15" type="ORF">MSYG_3650</name>
</gene>
<dbReference type="GO" id="GO:0006999">
    <property type="term" value="P:nuclear pore organization"/>
    <property type="evidence" value="ECO:0007669"/>
    <property type="project" value="TreeGrafter"/>
</dbReference>
<organism evidence="15 16">
    <name type="scientific">Malassezia sympodialis (strain ATCC 42132)</name>
    <name type="common">Atopic eczema-associated yeast</name>
    <dbReference type="NCBI Taxonomy" id="1230383"/>
    <lineage>
        <taxon>Eukaryota</taxon>
        <taxon>Fungi</taxon>
        <taxon>Dikarya</taxon>
        <taxon>Basidiomycota</taxon>
        <taxon>Ustilaginomycotina</taxon>
        <taxon>Malasseziomycetes</taxon>
        <taxon>Malasseziales</taxon>
        <taxon>Malasseziaceae</taxon>
        <taxon>Malassezia</taxon>
    </lineage>
</organism>
<reference evidence="16" key="1">
    <citation type="journal article" date="2017" name="Nucleic Acids Res.">
        <title>Proteogenomics produces comprehensive and highly accurate protein-coding gene annotation in a complete genome assembly of Malassezia sympodialis.</title>
        <authorList>
            <person name="Zhu Y."/>
            <person name="Engstroem P.G."/>
            <person name="Tellgren-Roth C."/>
            <person name="Baudo C.D."/>
            <person name="Kennell J.C."/>
            <person name="Sun S."/>
            <person name="Billmyre R.B."/>
            <person name="Schroeder M.S."/>
            <person name="Andersson A."/>
            <person name="Holm T."/>
            <person name="Sigurgeirsson B."/>
            <person name="Wu G."/>
            <person name="Sankaranarayanan S.R."/>
            <person name="Siddharthan R."/>
            <person name="Sanyal K."/>
            <person name="Lundeberg J."/>
            <person name="Nystedt B."/>
            <person name="Boekhout T."/>
            <person name="Dawson T.L. Jr."/>
            <person name="Heitman J."/>
            <person name="Scheynius A."/>
            <person name="Lehtioe J."/>
        </authorList>
    </citation>
    <scope>NUCLEOTIDE SEQUENCE [LARGE SCALE GENOMIC DNA]</scope>
    <source>
        <strain evidence="16">ATCC 42132</strain>
    </source>
</reference>
<dbReference type="VEuPathDB" id="FungiDB:MSYG_3650"/>
<evidence type="ECO:0000256" key="11">
    <source>
        <dbReference type="ARBA" id="ARBA00023136"/>
    </source>
</evidence>
<dbReference type="GO" id="GO:0070762">
    <property type="term" value="C:nuclear pore transmembrane ring"/>
    <property type="evidence" value="ECO:0007669"/>
    <property type="project" value="TreeGrafter"/>
</dbReference>
<evidence type="ECO:0000256" key="12">
    <source>
        <dbReference type="ARBA" id="ARBA00023242"/>
    </source>
</evidence>
<name>A0A1M8AA24_MALS4</name>
<evidence type="ECO:0000256" key="1">
    <source>
        <dbReference type="ARBA" id="ARBA00004232"/>
    </source>
</evidence>
<keyword evidence="9" id="KW-0811">Translocation</keyword>
<dbReference type="AlphaFoldDB" id="A0A1M8AA24"/>